<protein>
    <recommendedName>
        <fullName evidence="4">Minor tail protein</fullName>
    </recommendedName>
</protein>
<dbReference type="EMBL" id="MVHF01000004">
    <property type="protein sequence ID" value="ORA38121.1"/>
    <property type="molecule type" value="Genomic_DNA"/>
</dbReference>
<sequence length="444" mass="42436">MPIYIGDAAASIYVGNDLQDAVYLGSDRIWPPISFPYVIENTNLTDAETPSEAAGVIVELAGGGGPGKAGAVMPSQNNVVAAGGDGGGGAATIGTAGLRFFIPIEDLGPLFSTIVGTPGTASSFVSGAVQLNAGAGTNSAGGTPTISGIGYGFSAPGSLGANTLGGAAGGGQGRTARTDSNKNVSYTPGTAGAASLFKSGGAYLSPDPVPEASKPSGGAGGGAAGRGYGAGGGGGSGQIQGTPVDGSGKVGGPGYLRVTFTDKRHYWGRFLAGSWSWTLPSWLRNGDKIRLTGLGGGRGGDKGGSTSGGAGGRAGAWNDVVLTVGVDVPVGGTLVGVVGTGGAINSGNGGNTTCTTVGFVALGATASNGGTATGGDNSGIHSYLDDDYIGGLGGLYGGDINLTDPVGGDGGPGSGGGGGGSIFFSGKDGGKGGDGRLFIHAYQV</sequence>
<comment type="caution">
    <text evidence="2">The sequence shown here is derived from an EMBL/GenBank/DDBJ whole genome shotgun (WGS) entry which is preliminary data.</text>
</comment>
<evidence type="ECO:0000313" key="3">
    <source>
        <dbReference type="Proteomes" id="UP000192448"/>
    </source>
</evidence>
<dbReference type="RefSeq" id="WP_083161608.1">
    <property type="nucleotide sequence ID" value="NZ_MVHF01000004.1"/>
</dbReference>
<evidence type="ECO:0000313" key="2">
    <source>
        <dbReference type="EMBL" id="ORA38121.1"/>
    </source>
</evidence>
<feature type="region of interest" description="Disordered" evidence="1">
    <location>
        <begin position="165"/>
        <end position="185"/>
    </location>
</feature>
<dbReference type="STRING" id="1927124.BST13_05860"/>
<evidence type="ECO:0008006" key="4">
    <source>
        <dbReference type="Google" id="ProtNLM"/>
    </source>
</evidence>
<evidence type="ECO:0000256" key="1">
    <source>
        <dbReference type="SAM" id="MobiDB-lite"/>
    </source>
</evidence>
<name>A0A1X0B716_9MYCO</name>
<gene>
    <name evidence="2" type="ORF">BST13_05860</name>
</gene>
<dbReference type="OrthoDB" id="4754639at2"/>
<feature type="compositionally biased region" description="Gly residues" evidence="1">
    <location>
        <begin position="217"/>
        <end position="238"/>
    </location>
</feature>
<keyword evidence="3" id="KW-1185">Reference proteome</keyword>
<feature type="region of interest" description="Disordered" evidence="1">
    <location>
        <begin position="205"/>
        <end position="250"/>
    </location>
</feature>
<organism evidence="2 3">
    <name type="scientific">Mycobacterium aquaticum</name>
    <dbReference type="NCBI Taxonomy" id="1927124"/>
    <lineage>
        <taxon>Bacteria</taxon>
        <taxon>Bacillati</taxon>
        <taxon>Actinomycetota</taxon>
        <taxon>Actinomycetes</taxon>
        <taxon>Mycobacteriales</taxon>
        <taxon>Mycobacteriaceae</taxon>
        <taxon>Mycobacterium</taxon>
    </lineage>
</organism>
<dbReference type="Proteomes" id="UP000192448">
    <property type="component" value="Unassembled WGS sequence"/>
</dbReference>
<reference evidence="2 3" key="1">
    <citation type="submission" date="2017-02" db="EMBL/GenBank/DDBJ databases">
        <title>The new phylogeny of genus Mycobacterium.</title>
        <authorList>
            <person name="Tortoli E."/>
            <person name="Trovato A."/>
            <person name="Cirillo D.M."/>
        </authorList>
    </citation>
    <scope>NUCLEOTIDE SEQUENCE [LARGE SCALE GENOMIC DNA]</scope>
    <source>
        <strain evidence="2 3">RW6</strain>
    </source>
</reference>
<accession>A0A1X0B716</accession>
<proteinExistence type="predicted"/>
<dbReference type="AlphaFoldDB" id="A0A1X0B716"/>